<protein>
    <submittedName>
        <fullName evidence="1">Uncharacterized protein</fullName>
    </submittedName>
</protein>
<dbReference type="KEGG" id="more:E1B28_005375"/>
<dbReference type="OrthoDB" id="3633556at2759"/>
<dbReference type="GeneID" id="66074451"/>
<organism evidence="1 2">
    <name type="scientific">Marasmius oreades</name>
    <name type="common">fairy-ring Marasmius</name>
    <dbReference type="NCBI Taxonomy" id="181124"/>
    <lineage>
        <taxon>Eukaryota</taxon>
        <taxon>Fungi</taxon>
        <taxon>Dikarya</taxon>
        <taxon>Basidiomycota</taxon>
        <taxon>Agaricomycotina</taxon>
        <taxon>Agaricomycetes</taxon>
        <taxon>Agaricomycetidae</taxon>
        <taxon>Agaricales</taxon>
        <taxon>Marasmiineae</taxon>
        <taxon>Marasmiaceae</taxon>
        <taxon>Marasmius</taxon>
    </lineage>
</organism>
<evidence type="ECO:0000313" key="2">
    <source>
        <dbReference type="Proteomes" id="UP001049176"/>
    </source>
</evidence>
<accession>A0A9P7UU69</accession>
<gene>
    <name evidence="1" type="ORF">E1B28_005375</name>
</gene>
<dbReference type="AlphaFoldDB" id="A0A9P7UU69"/>
<sequence length="70" mass="7448">MTEPDLMKLGNDVSLDNHCSAVAPVTSRGHFSLNHLKIGKLSDAEWIEVPFGGFDGGPVHTLLTSGTLLC</sequence>
<keyword evidence="2" id="KW-1185">Reference proteome</keyword>
<comment type="caution">
    <text evidence="1">The sequence shown here is derived from an EMBL/GenBank/DDBJ whole genome shotgun (WGS) entry which is preliminary data.</text>
</comment>
<evidence type="ECO:0000313" key="1">
    <source>
        <dbReference type="EMBL" id="KAG7094547.1"/>
    </source>
</evidence>
<dbReference type="Proteomes" id="UP001049176">
    <property type="component" value="Chromosome 3"/>
</dbReference>
<proteinExistence type="predicted"/>
<dbReference type="RefSeq" id="XP_043011017.1">
    <property type="nucleotide sequence ID" value="XM_043149933.1"/>
</dbReference>
<reference evidence="1" key="1">
    <citation type="journal article" date="2021" name="Genome Biol. Evol.">
        <title>The assembled and annotated genome of the fairy-ring fungus Marasmius oreades.</title>
        <authorList>
            <person name="Hiltunen M."/>
            <person name="Ament-Velasquez S.L."/>
            <person name="Johannesson H."/>
        </authorList>
    </citation>
    <scope>NUCLEOTIDE SEQUENCE</scope>
    <source>
        <strain evidence="1">03SP1</strain>
    </source>
</reference>
<name>A0A9P7UU69_9AGAR</name>
<dbReference type="EMBL" id="CM032183">
    <property type="protein sequence ID" value="KAG7094547.1"/>
    <property type="molecule type" value="Genomic_DNA"/>
</dbReference>